<evidence type="ECO:0000313" key="11">
    <source>
        <dbReference type="Proteomes" id="UP001219219"/>
    </source>
</evidence>
<feature type="domain" description="Pili assembly chaperone C-terminal" evidence="9">
    <location>
        <begin position="206"/>
        <end position="261"/>
    </location>
</feature>
<dbReference type="EMBL" id="CP117562">
    <property type="protein sequence ID" value="WDB29297.1"/>
    <property type="molecule type" value="Genomic_DNA"/>
</dbReference>
<feature type="domain" description="Pili assembly chaperone N-terminal" evidence="8">
    <location>
        <begin position="65"/>
        <end position="184"/>
    </location>
</feature>
<dbReference type="RefSeq" id="WP_226058120.1">
    <property type="nucleotide sequence ID" value="NZ_AP014857.1"/>
</dbReference>
<evidence type="ECO:0000256" key="1">
    <source>
        <dbReference type="ARBA" id="ARBA00004418"/>
    </source>
</evidence>
<dbReference type="PANTHER" id="PTHR30251:SF11">
    <property type="entry name" value="CHAPERONE PROTEIN FIMC-RELATED"/>
    <property type="match status" value="1"/>
</dbReference>
<comment type="similarity">
    <text evidence="2 7">Belongs to the periplasmic pilus chaperone family.</text>
</comment>
<dbReference type="Proteomes" id="UP001219219">
    <property type="component" value="Chromosome"/>
</dbReference>
<dbReference type="GO" id="GO:0030288">
    <property type="term" value="C:outer membrane-bounded periplasmic space"/>
    <property type="evidence" value="ECO:0007669"/>
    <property type="project" value="InterPro"/>
</dbReference>
<keyword evidence="5" id="KW-0574">Periplasm</keyword>
<keyword evidence="4" id="KW-0732">Signal</keyword>
<dbReference type="Gene3D" id="2.60.40.10">
    <property type="entry name" value="Immunoglobulins"/>
    <property type="match status" value="2"/>
</dbReference>
<keyword evidence="6 7" id="KW-0143">Chaperone</keyword>
<proteinExistence type="inferred from homology"/>
<evidence type="ECO:0000313" key="10">
    <source>
        <dbReference type="EMBL" id="WDB29297.1"/>
    </source>
</evidence>
<evidence type="ECO:0000256" key="6">
    <source>
        <dbReference type="ARBA" id="ARBA00023186"/>
    </source>
</evidence>
<accession>A0AAX3MJ86</accession>
<dbReference type="InterPro" id="IPR008962">
    <property type="entry name" value="PapD-like_sf"/>
</dbReference>
<dbReference type="SUPFAM" id="SSF49584">
    <property type="entry name" value="Periplasmic chaperone C-domain"/>
    <property type="match status" value="1"/>
</dbReference>
<dbReference type="AlphaFoldDB" id="A0AAX3MJ86"/>
<dbReference type="InterPro" id="IPR013783">
    <property type="entry name" value="Ig-like_fold"/>
</dbReference>
<dbReference type="InterPro" id="IPR036316">
    <property type="entry name" value="Pili_assmbl_chap_C_dom_sf"/>
</dbReference>
<evidence type="ECO:0000259" key="8">
    <source>
        <dbReference type="Pfam" id="PF00345"/>
    </source>
</evidence>
<dbReference type="PANTHER" id="PTHR30251">
    <property type="entry name" value="PILUS ASSEMBLY CHAPERONE"/>
    <property type="match status" value="1"/>
</dbReference>
<dbReference type="InterPro" id="IPR018046">
    <property type="entry name" value="Pili_assmbl_chaperone_CS"/>
</dbReference>
<gene>
    <name evidence="10" type="primary">fimC</name>
    <name evidence="10" type="ORF">PS049_24010</name>
</gene>
<dbReference type="PRINTS" id="PR00969">
    <property type="entry name" value="CHAPERONPILI"/>
</dbReference>
<comment type="subcellular location">
    <subcellularLocation>
        <location evidence="1 7">Periplasm</location>
    </subcellularLocation>
</comment>
<protein>
    <submittedName>
        <fullName evidence="10">Type 1 fimbria chaperone FimC</fullName>
    </submittedName>
</protein>
<sequence>MLSKLKILLSQIVDKARSVHASSIYYRCRAGLINIAHQTILCLPLFSLFIVSYLFISVNANAAGGIALGATRIIYPADAKQTSVWIRNSHLQERYLVNAWIENSNGVKDKSFIITPPLFVSEPKSENTLRIIYTGSPLATDRESLYWMNVKTIPSVDKGALEGRNVLQLAILSRMKLFLRPANLQELSAEAPDLLQFSRSGNVLNIRNPSPFYVTLVNLKVGNQKIQNVMVSPKNNSQFPLPAGVQGKLTFQTVNDYGSVTPVREVSLH</sequence>
<dbReference type="InterPro" id="IPR016147">
    <property type="entry name" value="Pili_assmbl_chaperone_N"/>
</dbReference>
<evidence type="ECO:0000259" key="9">
    <source>
        <dbReference type="Pfam" id="PF02753"/>
    </source>
</evidence>
<evidence type="ECO:0000256" key="7">
    <source>
        <dbReference type="RuleBase" id="RU003918"/>
    </source>
</evidence>
<dbReference type="InterPro" id="IPR001829">
    <property type="entry name" value="Pili_assmbl_chaperone_bac"/>
</dbReference>
<dbReference type="InterPro" id="IPR050643">
    <property type="entry name" value="Periplasmic_pilus_chap"/>
</dbReference>
<evidence type="ECO:0000256" key="2">
    <source>
        <dbReference type="ARBA" id="ARBA00007399"/>
    </source>
</evidence>
<name>A0AAX3MJ86_ESCAL</name>
<keyword evidence="3" id="KW-1029">Fimbrium biogenesis</keyword>
<dbReference type="Pfam" id="PF02753">
    <property type="entry name" value="PapD_C"/>
    <property type="match status" value="1"/>
</dbReference>
<dbReference type="PROSITE" id="PS00635">
    <property type="entry name" value="PILI_CHAPERONE"/>
    <property type="match status" value="1"/>
</dbReference>
<dbReference type="InterPro" id="IPR016148">
    <property type="entry name" value="Pili_assmbl_chaperone_C"/>
</dbReference>
<dbReference type="Pfam" id="PF00345">
    <property type="entry name" value="PapD_N"/>
    <property type="match status" value="1"/>
</dbReference>
<evidence type="ECO:0000256" key="3">
    <source>
        <dbReference type="ARBA" id="ARBA00022558"/>
    </source>
</evidence>
<reference evidence="10" key="1">
    <citation type="submission" date="2023-02" db="EMBL/GenBank/DDBJ databases">
        <title>Escherichia albertii as a potential enteropathogen in the light of epidemiological and genomic studies.</title>
        <authorList>
            <person name="Leszczynska K."/>
            <person name="Swiecicka I."/>
            <person name="Daniluk T."/>
            <person name="Lebensztejn D."/>
            <person name="Chmielewska S."/>
            <person name="Leszczynska D."/>
            <person name="Gawor J."/>
            <person name="Kliber M."/>
        </authorList>
    </citation>
    <scope>NUCLEOTIDE SEQUENCE</scope>
    <source>
        <strain evidence="10">BIA_7</strain>
    </source>
</reference>
<dbReference type="GO" id="GO:0071555">
    <property type="term" value="P:cell wall organization"/>
    <property type="evidence" value="ECO:0007669"/>
    <property type="project" value="InterPro"/>
</dbReference>
<evidence type="ECO:0000256" key="4">
    <source>
        <dbReference type="ARBA" id="ARBA00022729"/>
    </source>
</evidence>
<dbReference type="NCBIfam" id="NF011742">
    <property type="entry name" value="PRK15195.1"/>
    <property type="match status" value="1"/>
</dbReference>
<dbReference type="FunFam" id="2.60.40.10:FF:000458">
    <property type="entry name" value="Molecular chaperone FimC"/>
    <property type="match status" value="1"/>
</dbReference>
<organism evidence="10 11">
    <name type="scientific">Escherichia albertii</name>
    <dbReference type="NCBI Taxonomy" id="208962"/>
    <lineage>
        <taxon>Bacteria</taxon>
        <taxon>Pseudomonadati</taxon>
        <taxon>Pseudomonadota</taxon>
        <taxon>Gammaproteobacteria</taxon>
        <taxon>Enterobacterales</taxon>
        <taxon>Enterobacteriaceae</taxon>
        <taxon>Escherichia</taxon>
    </lineage>
</organism>
<evidence type="ECO:0000256" key="5">
    <source>
        <dbReference type="ARBA" id="ARBA00022764"/>
    </source>
</evidence>
<dbReference type="SUPFAM" id="SSF49354">
    <property type="entry name" value="PapD-like"/>
    <property type="match status" value="1"/>
</dbReference>